<proteinExistence type="predicted"/>
<dbReference type="EMBL" id="JBHMEY010000009">
    <property type="protein sequence ID" value="MFB9095745.1"/>
    <property type="molecule type" value="Genomic_DNA"/>
</dbReference>
<comment type="caution">
    <text evidence="1">The sequence shown here is derived from an EMBL/GenBank/DDBJ whole genome shotgun (WGS) entry which is preliminary data.</text>
</comment>
<keyword evidence="2" id="KW-1185">Reference proteome</keyword>
<organism evidence="1 2">
    <name type="scientific">Flavobacterium jumunjinense</name>
    <dbReference type="NCBI Taxonomy" id="998845"/>
    <lineage>
        <taxon>Bacteria</taxon>
        <taxon>Pseudomonadati</taxon>
        <taxon>Bacteroidota</taxon>
        <taxon>Flavobacteriia</taxon>
        <taxon>Flavobacteriales</taxon>
        <taxon>Flavobacteriaceae</taxon>
        <taxon>Flavobacterium</taxon>
    </lineage>
</organism>
<evidence type="ECO:0008006" key="3">
    <source>
        <dbReference type="Google" id="ProtNLM"/>
    </source>
</evidence>
<dbReference type="PROSITE" id="PS51257">
    <property type="entry name" value="PROKAR_LIPOPROTEIN"/>
    <property type="match status" value="1"/>
</dbReference>
<sequence>MKIKYTLILLILFFLVSCSSSKYFEGTITYRFESNLYDENNEVNLNYSEYSKREFGQYFVEYHKRGNYFRDYKGEDSIGLDFQLYIKKKNIKYTKYNYNDTLYWENTTNLNGANNFKVLVKTRNDTLINNEKLNLLLTEYELPYKGKVFKMNEEYYYNEKLKINPNDYINYKKYFLYETFKKMESLPFLYIKKSASKSLSETLIEITQFIDKKEKKIDLKSILNRIKNKPLKEK</sequence>
<reference evidence="1 2" key="1">
    <citation type="submission" date="2024-09" db="EMBL/GenBank/DDBJ databases">
        <authorList>
            <person name="Sun Q."/>
            <person name="Mori K."/>
        </authorList>
    </citation>
    <scope>NUCLEOTIDE SEQUENCE [LARGE SCALE GENOMIC DNA]</scope>
    <source>
        <strain evidence="1 2">CECT 7955</strain>
    </source>
</reference>
<dbReference type="Proteomes" id="UP001589607">
    <property type="component" value="Unassembled WGS sequence"/>
</dbReference>
<name>A0ABV5GK35_9FLAO</name>
<dbReference type="RefSeq" id="WP_236454927.1">
    <property type="nucleotide sequence ID" value="NZ_CBCSGE010000046.1"/>
</dbReference>
<evidence type="ECO:0000313" key="1">
    <source>
        <dbReference type="EMBL" id="MFB9095745.1"/>
    </source>
</evidence>
<gene>
    <name evidence="1" type="ORF">ACFFVF_04405</name>
</gene>
<accession>A0ABV5GK35</accession>
<protein>
    <recommendedName>
        <fullName evidence="3">Lipoprotein</fullName>
    </recommendedName>
</protein>
<evidence type="ECO:0000313" key="2">
    <source>
        <dbReference type="Proteomes" id="UP001589607"/>
    </source>
</evidence>